<dbReference type="EMBL" id="LAZR01016173">
    <property type="protein sequence ID" value="KKM05630.1"/>
    <property type="molecule type" value="Genomic_DNA"/>
</dbReference>
<proteinExistence type="predicted"/>
<protein>
    <submittedName>
        <fullName evidence="1">Uncharacterized protein</fullName>
    </submittedName>
</protein>
<organism evidence="1">
    <name type="scientific">marine sediment metagenome</name>
    <dbReference type="NCBI Taxonomy" id="412755"/>
    <lineage>
        <taxon>unclassified sequences</taxon>
        <taxon>metagenomes</taxon>
        <taxon>ecological metagenomes</taxon>
    </lineage>
</organism>
<name>A0A0F9H3P6_9ZZZZ</name>
<evidence type="ECO:0000313" key="1">
    <source>
        <dbReference type="EMBL" id="KKM05630.1"/>
    </source>
</evidence>
<sequence length="90" mass="9716">MARSVGGNPLKKHIDALFDEGPTHLDVAKRFAKRNCGTCGGDGSQAFLQRPGATDKEARTVRLCGCARRRIRRAAERMMAENVAESGSQG</sequence>
<accession>A0A0F9H3P6</accession>
<comment type="caution">
    <text evidence="1">The sequence shown here is derived from an EMBL/GenBank/DDBJ whole genome shotgun (WGS) entry which is preliminary data.</text>
</comment>
<dbReference type="AlphaFoldDB" id="A0A0F9H3P6"/>
<gene>
    <name evidence="1" type="ORF">LCGC14_1752100</name>
</gene>
<reference evidence="1" key="1">
    <citation type="journal article" date="2015" name="Nature">
        <title>Complex archaea that bridge the gap between prokaryotes and eukaryotes.</title>
        <authorList>
            <person name="Spang A."/>
            <person name="Saw J.H."/>
            <person name="Jorgensen S.L."/>
            <person name="Zaremba-Niedzwiedzka K."/>
            <person name="Martijn J."/>
            <person name="Lind A.E."/>
            <person name="van Eijk R."/>
            <person name="Schleper C."/>
            <person name="Guy L."/>
            <person name="Ettema T.J."/>
        </authorList>
    </citation>
    <scope>NUCLEOTIDE SEQUENCE</scope>
</reference>